<gene>
    <name evidence="2" type="ORF">BGZ70_002702</name>
</gene>
<sequence>MQSAPDWHALDALHLGSPCIQPTLLCKVIPAAPNLNTATLLIVHSQPRLLYEILNNELNHTWSFPQDVVTFCWNEATLTHSEDHAQSLLVATVDGIVWNIPLGQSADSKDGCNDQLSQQVTIKIEDSEEEVELWNDEDGLLEDIDKLDSISPAPKRFRSASPLSSIHGRSSQRGSVGEAGSKNAVTKVDRSTHAVGAEASANNVTHMVIFSGKLLLFRHGAEPIVWSSQDRFATGCVLDRTTVPTSHPLSEIRSTFARHARQSENSPRSDMLIATNSGAIYLLSESIQSDVDKGLLSIKKVATMTEPSATLFSLDSLNDSQDQAVMAIGLKY</sequence>
<evidence type="ECO:0000313" key="3">
    <source>
        <dbReference type="Proteomes" id="UP000738359"/>
    </source>
</evidence>
<proteinExistence type="predicted"/>
<dbReference type="Proteomes" id="UP000738359">
    <property type="component" value="Unassembled WGS sequence"/>
</dbReference>
<feature type="compositionally biased region" description="Polar residues" evidence="1">
    <location>
        <begin position="161"/>
        <end position="174"/>
    </location>
</feature>
<feature type="region of interest" description="Disordered" evidence="1">
    <location>
        <begin position="152"/>
        <end position="187"/>
    </location>
</feature>
<organism evidence="2 3">
    <name type="scientific">Mortierella alpina</name>
    <name type="common">Oleaginous fungus</name>
    <name type="synonym">Mortierella renispora</name>
    <dbReference type="NCBI Taxonomy" id="64518"/>
    <lineage>
        <taxon>Eukaryota</taxon>
        <taxon>Fungi</taxon>
        <taxon>Fungi incertae sedis</taxon>
        <taxon>Mucoromycota</taxon>
        <taxon>Mortierellomycotina</taxon>
        <taxon>Mortierellomycetes</taxon>
        <taxon>Mortierellales</taxon>
        <taxon>Mortierellaceae</taxon>
        <taxon>Mortierella</taxon>
    </lineage>
</organism>
<dbReference type="AlphaFoldDB" id="A0A9P6ITP9"/>
<evidence type="ECO:0000313" key="2">
    <source>
        <dbReference type="EMBL" id="KAF9947383.1"/>
    </source>
</evidence>
<comment type="caution">
    <text evidence="2">The sequence shown here is derived from an EMBL/GenBank/DDBJ whole genome shotgun (WGS) entry which is preliminary data.</text>
</comment>
<dbReference type="EMBL" id="JAAAHY010001677">
    <property type="protein sequence ID" value="KAF9947383.1"/>
    <property type="molecule type" value="Genomic_DNA"/>
</dbReference>
<reference evidence="2" key="1">
    <citation type="journal article" date="2020" name="Fungal Divers.">
        <title>Resolving the Mortierellaceae phylogeny through synthesis of multi-gene phylogenetics and phylogenomics.</title>
        <authorList>
            <person name="Vandepol N."/>
            <person name="Liber J."/>
            <person name="Desiro A."/>
            <person name="Na H."/>
            <person name="Kennedy M."/>
            <person name="Barry K."/>
            <person name="Grigoriev I.V."/>
            <person name="Miller A.N."/>
            <person name="O'Donnell K."/>
            <person name="Stajich J.E."/>
            <person name="Bonito G."/>
        </authorList>
    </citation>
    <scope>NUCLEOTIDE SEQUENCE</scope>
    <source>
        <strain evidence="2">CK1249</strain>
    </source>
</reference>
<keyword evidence="3" id="KW-1185">Reference proteome</keyword>
<accession>A0A9P6ITP9</accession>
<name>A0A9P6ITP9_MORAP</name>
<protein>
    <submittedName>
        <fullName evidence="2">Uncharacterized protein</fullName>
    </submittedName>
</protein>
<dbReference type="OrthoDB" id="2449292at2759"/>
<evidence type="ECO:0000256" key="1">
    <source>
        <dbReference type="SAM" id="MobiDB-lite"/>
    </source>
</evidence>